<dbReference type="NCBIfam" id="TIGR04183">
    <property type="entry name" value="Por_Secre_tail"/>
    <property type="match status" value="1"/>
</dbReference>
<dbReference type="OrthoDB" id="9805017at2"/>
<proteinExistence type="predicted"/>
<feature type="domain" description="Secretion system C-terminal sorting" evidence="3">
    <location>
        <begin position="418"/>
        <end position="479"/>
    </location>
</feature>
<evidence type="ECO:0000256" key="1">
    <source>
        <dbReference type="ARBA" id="ARBA00022729"/>
    </source>
</evidence>
<protein>
    <submittedName>
        <fullName evidence="4">Putative delta-60 repeat protein/predicted secreted protein (Por secretion system target)</fullName>
    </submittedName>
</protein>
<dbReference type="RefSeq" id="WP_121906090.1">
    <property type="nucleotide sequence ID" value="NZ_REFC01000011.1"/>
</dbReference>
<dbReference type="NCBIfam" id="TIGR02608">
    <property type="entry name" value="delta_60_rpt"/>
    <property type="match status" value="6"/>
</dbReference>
<gene>
    <name evidence="4" type="ORF">BXY75_0492</name>
</gene>
<comment type="caution">
    <text evidence="4">The sequence shown here is derived from an EMBL/GenBank/DDBJ whole genome shotgun (WGS) entry which is preliminary data.</text>
</comment>
<name>A0A3L9Z0N8_9FLAO</name>
<evidence type="ECO:0000313" key="4">
    <source>
        <dbReference type="EMBL" id="RMA66074.1"/>
    </source>
</evidence>
<dbReference type="Proteomes" id="UP000271339">
    <property type="component" value="Unassembled WGS sequence"/>
</dbReference>
<evidence type="ECO:0000259" key="3">
    <source>
        <dbReference type="Pfam" id="PF18962"/>
    </source>
</evidence>
<feature type="chain" id="PRO_5018019454" evidence="2">
    <location>
        <begin position="22"/>
        <end position="487"/>
    </location>
</feature>
<sequence length="487" mass="53301">MKPNLYFLFVLCLSLFNPVFSQDGSPDLTFGDNGIVTIDIAGDSEHIMAATEDGNNRIVMAGFTDGVQGYDNLLMVCLEDGSLDTSFGDGGVIIGDIVNGSFYKQVKAQSDNKILLSNGYGVDYAVSRLLADGTLDIDFATNGILFPIIAEGHVNSFSLTNNGEIVLLGYNNSVSNRYLVLKRYLSEGSVDVTFGANGTMTIPFSSVENLEVRSIDLLENGNSIISYNTTLNNIESNYIARVLANGTIDTSFGTNGHALIPIEEEYSCAALSFNDGSVLASCIYWDQILERDFKKMLKLQSNGSLDTSFGNSGYIENYYGALIQENQRIISDNSSSDWEGGLYLLYMRLYSTGNSDTTFQFSTNYYVLGSAHPIVLNSGKLLVAGSDIWYNGETDIVLQRFHNDPLEVSENIVKEFQVYPNPSNGIFTLKTISGFSSEIPFMVNDVSGKIIQKSTITYSNTEIDLSEAANGMYFLKAGNTVLRLIKN</sequence>
<reference evidence="4 5" key="1">
    <citation type="submission" date="2018-10" db="EMBL/GenBank/DDBJ databases">
        <title>Genomic Encyclopedia of Archaeal and Bacterial Type Strains, Phase II (KMG-II): from individual species to whole genera.</title>
        <authorList>
            <person name="Goeker M."/>
        </authorList>
    </citation>
    <scope>NUCLEOTIDE SEQUENCE [LARGE SCALE GENOMIC DNA]</scope>
    <source>
        <strain evidence="4 5">DSM 23424</strain>
    </source>
</reference>
<evidence type="ECO:0000256" key="2">
    <source>
        <dbReference type="SAM" id="SignalP"/>
    </source>
</evidence>
<keyword evidence="1 2" id="KW-0732">Signal</keyword>
<evidence type="ECO:0000313" key="5">
    <source>
        <dbReference type="Proteomes" id="UP000271339"/>
    </source>
</evidence>
<dbReference type="Pfam" id="PF17164">
    <property type="entry name" value="DUF5122"/>
    <property type="match status" value="2"/>
</dbReference>
<dbReference type="InterPro" id="IPR026444">
    <property type="entry name" value="Secre_tail"/>
</dbReference>
<organism evidence="4 5">
    <name type="scientific">Ulvibacter antarcticus</name>
    <dbReference type="NCBI Taxonomy" id="442714"/>
    <lineage>
        <taxon>Bacteria</taxon>
        <taxon>Pseudomonadati</taxon>
        <taxon>Bacteroidota</taxon>
        <taxon>Flavobacteriia</taxon>
        <taxon>Flavobacteriales</taxon>
        <taxon>Flavobacteriaceae</taxon>
        <taxon>Ulvibacter</taxon>
    </lineage>
</organism>
<keyword evidence="5" id="KW-1185">Reference proteome</keyword>
<dbReference type="Gene3D" id="2.80.10.50">
    <property type="match status" value="2"/>
</dbReference>
<dbReference type="Pfam" id="PF18962">
    <property type="entry name" value="Por_Secre_tail"/>
    <property type="match status" value="1"/>
</dbReference>
<dbReference type="AlphaFoldDB" id="A0A3L9Z0N8"/>
<dbReference type="InterPro" id="IPR013431">
    <property type="entry name" value="Delta_60_rpt"/>
</dbReference>
<dbReference type="EMBL" id="REFC01000011">
    <property type="protein sequence ID" value="RMA66074.1"/>
    <property type="molecule type" value="Genomic_DNA"/>
</dbReference>
<feature type="signal peptide" evidence="2">
    <location>
        <begin position="1"/>
        <end position="21"/>
    </location>
</feature>
<accession>A0A3L9Z0N8</accession>